<name>A0A6S6TYM2_9GAMM</name>
<gene>
    <name evidence="1" type="ORF">HELGO_WM8035</name>
</gene>
<dbReference type="InterPro" id="IPR007446">
    <property type="entry name" value="PilP"/>
</dbReference>
<organism evidence="1">
    <name type="scientific">uncultured Thiotrichaceae bacterium</name>
    <dbReference type="NCBI Taxonomy" id="298394"/>
    <lineage>
        <taxon>Bacteria</taxon>
        <taxon>Pseudomonadati</taxon>
        <taxon>Pseudomonadota</taxon>
        <taxon>Gammaproteobacteria</taxon>
        <taxon>Thiotrichales</taxon>
        <taxon>Thiotrichaceae</taxon>
        <taxon>environmental samples</taxon>
    </lineage>
</organism>
<dbReference type="PIRSF" id="PIRSF016481">
    <property type="entry name" value="Pilus_assembly_PilP"/>
    <property type="match status" value="1"/>
</dbReference>
<dbReference type="EMBL" id="CACVAY010000127">
    <property type="protein sequence ID" value="CAA6825692.1"/>
    <property type="molecule type" value="Genomic_DNA"/>
</dbReference>
<sequence length="188" mass="20842">MKKSTIYSQTPKVKHALILLSIALMATGCNGEKQAELENYLSTVKSRPMKPIAPIPAIKPYLRYIYPEHDVDPFDVSILAPVITPVSEIQHIDTGIEVDTSRVPEFLEGYPLDSLNMVGTLNKDGSLWALIRVPDGSIQRVKKGNYIGKNFGKIDDITDFRISLKEVVPNGFGGYKPRENAISISNLD</sequence>
<dbReference type="PROSITE" id="PS51257">
    <property type="entry name" value="PROKAR_LIPOPROTEIN"/>
    <property type="match status" value="1"/>
</dbReference>
<dbReference type="AlphaFoldDB" id="A0A6S6TYM2"/>
<dbReference type="Pfam" id="PF04351">
    <property type="entry name" value="PilP"/>
    <property type="match status" value="1"/>
</dbReference>
<reference evidence="1" key="1">
    <citation type="submission" date="2020-01" db="EMBL/GenBank/DDBJ databases">
        <authorList>
            <person name="Meier V. D."/>
            <person name="Meier V D."/>
        </authorList>
    </citation>
    <scope>NUCLEOTIDE SEQUENCE</scope>
    <source>
        <strain evidence="1">HLG_WM_MAG_07</strain>
    </source>
</reference>
<evidence type="ECO:0000313" key="1">
    <source>
        <dbReference type="EMBL" id="CAA6825692.1"/>
    </source>
</evidence>
<protein>
    <submittedName>
        <fullName evidence="1">Pilus assembly protein PilP</fullName>
    </submittedName>
</protein>
<proteinExistence type="predicted"/>
<dbReference type="Gene3D" id="2.30.30.830">
    <property type="match status" value="1"/>
</dbReference>
<accession>A0A6S6TYM2</accession>